<organism evidence="10 11">
    <name type="scientific">Ensifer adhaerens</name>
    <name type="common">Sinorhizobium morelense</name>
    <dbReference type="NCBI Taxonomy" id="106592"/>
    <lineage>
        <taxon>Bacteria</taxon>
        <taxon>Pseudomonadati</taxon>
        <taxon>Pseudomonadota</taxon>
        <taxon>Alphaproteobacteria</taxon>
        <taxon>Hyphomicrobiales</taxon>
        <taxon>Rhizobiaceae</taxon>
        <taxon>Sinorhizobium/Ensifer group</taxon>
        <taxon>Ensifer</taxon>
    </lineage>
</organism>
<keyword evidence="4" id="KW-1003">Cell membrane</keyword>
<dbReference type="GO" id="GO:0022857">
    <property type="term" value="F:transmembrane transporter activity"/>
    <property type="evidence" value="ECO:0007669"/>
    <property type="project" value="InterPro"/>
</dbReference>
<dbReference type="Gene3D" id="2.40.50.100">
    <property type="match status" value="1"/>
</dbReference>
<dbReference type="InterPro" id="IPR008995">
    <property type="entry name" value="Mo/tungstate-bd_C_term_dom"/>
</dbReference>
<evidence type="ECO:0000256" key="7">
    <source>
        <dbReference type="ARBA" id="ARBA00022967"/>
    </source>
</evidence>
<dbReference type="EMBL" id="CP098809">
    <property type="protein sequence ID" value="USJ27569.1"/>
    <property type="molecule type" value="Genomic_DNA"/>
</dbReference>
<name>A0A9Q8YHA9_ENSAD</name>
<dbReference type="Proteomes" id="UP001055460">
    <property type="component" value="Plasmid pB"/>
</dbReference>
<keyword evidence="5" id="KW-0547">Nucleotide-binding</keyword>
<evidence type="ECO:0000256" key="4">
    <source>
        <dbReference type="ARBA" id="ARBA00022475"/>
    </source>
</evidence>
<dbReference type="SMART" id="SM00382">
    <property type="entry name" value="AAA"/>
    <property type="match status" value="1"/>
</dbReference>
<dbReference type="InterPro" id="IPR003439">
    <property type="entry name" value="ABC_transporter-like_ATP-bd"/>
</dbReference>
<dbReference type="PROSITE" id="PS50893">
    <property type="entry name" value="ABC_TRANSPORTER_2"/>
    <property type="match status" value="1"/>
</dbReference>
<dbReference type="GO" id="GO:0005524">
    <property type="term" value="F:ATP binding"/>
    <property type="evidence" value="ECO:0007669"/>
    <property type="project" value="UniProtKB-KW"/>
</dbReference>
<evidence type="ECO:0000256" key="2">
    <source>
        <dbReference type="ARBA" id="ARBA00005417"/>
    </source>
</evidence>
<dbReference type="InterPro" id="IPR013611">
    <property type="entry name" value="Transp-assoc_OB_typ2"/>
</dbReference>
<dbReference type="GO" id="GO:0016887">
    <property type="term" value="F:ATP hydrolysis activity"/>
    <property type="evidence" value="ECO:0007669"/>
    <property type="project" value="InterPro"/>
</dbReference>
<evidence type="ECO:0000259" key="9">
    <source>
        <dbReference type="PROSITE" id="PS50893"/>
    </source>
</evidence>
<dbReference type="SUPFAM" id="SSF50331">
    <property type="entry name" value="MOP-like"/>
    <property type="match status" value="1"/>
</dbReference>
<comment type="similarity">
    <text evidence="2">Belongs to the ABC transporter superfamily.</text>
</comment>
<evidence type="ECO:0000256" key="1">
    <source>
        <dbReference type="ARBA" id="ARBA00004417"/>
    </source>
</evidence>
<feature type="domain" description="ABC transporter" evidence="9">
    <location>
        <begin position="125"/>
        <end position="350"/>
    </location>
</feature>
<evidence type="ECO:0000256" key="3">
    <source>
        <dbReference type="ARBA" id="ARBA00022448"/>
    </source>
</evidence>
<keyword evidence="3" id="KW-0813">Transport</keyword>
<geneLocation type="plasmid" evidence="10 11">
    <name>pB</name>
</geneLocation>
<dbReference type="Gene3D" id="2.40.50.140">
    <property type="entry name" value="Nucleic acid-binding proteins"/>
    <property type="match status" value="1"/>
</dbReference>
<dbReference type="InterPro" id="IPR027417">
    <property type="entry name" value="P-loop_NTPase"/>
</dbReference>
<dbReference type="AlphaFoldDB" id="A0A9Q8YHA9"/>
<evidence type="ECO:0000256" key="8">
    <source>
        <dbReference type="ARBA" id="ARBA00023136"/>
    </source>
</evidence>
<dbReference type="InterPro" id="IPR012340">
    <property type="entry name" value="NA-bd_OB-fold"/>
</dbReference>
<evidence type="ECO:0000256" key="5">
    <source>
        <dbReference type="ARBA" id="ARBA00022741"/>
    </source>
</evidence>
<dbReference type="PANTHER" id="PTHR43875">
    <property type="entry name" value="MALTODEXTRIN IMPORT ATP-BINDING PROTEIN MSMX"/>
    <property type="match status" value="1"/>
</dbReference>
<dbReference type="InterPro" id="IPR003593">
    <property type="entry name" value="AAA+_ATPase"/>
</dbReference>
<dbReference type="PANTHER" id="PTHR43875:SF15">
    <property type="entry name" value="TREHALOSE IMPORT ATP-BINDING PROTEIN SUGC"/>
    <property type="match status" value="1"/>
</dbReference>
<dbReference type="Pfam" id="PF08402">
    <property type="entry name" value="TOBE_2"/>
    <property type="match status" value="1"/>
</dbReference>
<comment type="subcellular location">
    <subcellularLocation>
        <location evidence="1">Cell inner membrane</location>
        <topology evidence="1">Peripheral membrane protein</topology>
    </subcellularLocation>
</comment>
<dbReference type="InterPro" id="IPR047641">
    <property type="entry name" value="ABC_transpr_MalK/UgpC-like"/>
</dbReference>
<dbReference type="GO" id="GO:0055052">
    <property type="term" value="C:ATP-binding cassette (ABC) transporter complex, substrate-binding subunit-containing"/>
    <property type="evidence" value="ECO:0007669"/>
    <property type="project" value="TreeGrafter"/>
</dbReference>
<dbReference type="Pfam" id="PF00005">
    <property type="entry name" value="ABC_tran"/>
    <property type="match status" value="1"/>
</dbReference>
<keyword evidence="8" id="KW-0472">Membrane</keyword>
<evidence type="ECO:0000256" key="6">
    <source>
        <dbReference type="ARBA" id="ARBA00022840"/>
    </source>
</evidence>
<sequence>MAANSNDDPQSEFFLAAQEFARALGFDLESFLAQYLQQATDMAAADPDCLKSTEIQLLLQEGVLATDRIAHIENCMACTAMAETIVPEGSNLTDYLSSAKLRAEERLQRNKRTWLQSRLSIDGRIVLQGVTRRVSNVAVVDDLNLSVDSGEICALLGPKGSGTSTVLRIIAGLEPVDEGSVVLDGTDVTRIPAGRRRVASVLESASLQSHLTVSENIASAYKFKRTDGARALADEIVVMLDLEGVMNETPASLSDAQRARVALARALVIDPKLLLFDTMPLKGDVSSLWLEIAELHRELGPTMVISTHDQAEAMRLADRICVLLNGRVLQTGRPEDLYKRPDNREVAGLIGYPQMNFLPVTTLGNTGNAFSLSIAGMEDLTVSSRFPIDAATPAPHAVGIRPEHVLLIDPNSSGAELAGTVVAIARNGDTATVTIATHAGQVIAEGTAAAMGKPGDRIGLILLREQLHIFADDGRTL</sequence>
<reference evidence="10" key="1">
    <citation type="submission" date="2022-06" db="EMBL/GenBank/DDBJ databases">
        <title>Physiological and biochemical characterization and genomic elucidation of a strain of the genus Ensifer adhaerens M8 that combines arsenic oxidation and chromium reduction.</title>
        <authorList>
            <person name="Li X."/>
            <person name="Yu c."/>
        </authorList>
    </citation>
    <scope>NUCLEOTIDE SEQUENCE</scope>
    <source>
        <strain evidence="10">M8</strain>
        <plasmid evidence="10">pB</plasmid>
    </source>
</reference>
<proteinExistence type="inferred from homology"/>
<accession>A0A9Q8YHA9</accession>
<dbReference type="Gene3D" id="3.40.50.300">
    <property type="entry name" value="P-loop containing nucleotide triphosphate hydrolases"/>
    <property type="match status" value="1"/>
</dbReference>
<keyword evidence="10" id="KW-0614">Plasmid</keyword>
<keyword evidence="6 10" id="KW-0067">ATP-binding</keyword>
<dbReference type="RefSeq" id="WP_252161145.1">
    <property type="nucleotide sequence ID" value="NZ_CP098809.1"/>
</dbReference>
<gene>
    <name evidence="10" type="ORF">NE863_34675</name>
</gene>
<dbReference type="SUPFAM" id="SSF52540">
    <property type="entry name" value="P-loop containing nucleoside triphosphate hydrolases"/>
    <property type="match status" value="1"/>
</dbReference>
<evidence type="ECO:0000313" key="11">
    <source>
        <dbReference type="Proteomes" id="UP001055460"/>
    </source>
</evidence>
<keyword evidence="7" id="KW-1278">Translocase</keyword>
<protein>
    <submittedName>
        <fullName evidence="10">ABC transporter ATP-binding protein</fullName>
    </submittedName>
</protein>
<evidence type="ECO:0000313" key="10">
    <source>
        <dbReference type="EMBL" id="USJ27569.1"/>
    </source>
</evidence>